<organism evidence="1 2">
    <name type="scientific">Rheinheimera pacifica</name>
    <dbReference type="NCBI Taxonomy" id="173990"/>
    <lineage>
        <taxon>Bacteria</taxon>
        <taxon>Pseudomonadati</taxon>
        <taxon>Pseudomonadota</taxon>
        <taxon>Gammaproteobacteria</taxon>
        <taxon>Chromatiales</taxon>
        <taxon>Chromatiaceae</taxon>
        <taxon>Rheinheimera</taxon>
    </lineage>
</organism>
<accession>A0A1H6J6X1</accession>
<dbReference type="STRING" id="173990.SAMN05660691_00255"/>
<dbReference type="EMBL" id="FNXF01000001">
    <property type="protein sequence ID" value="SEH57449.1"/>
    <property type="molecule type" value="Genomic_DNA"/>
</dbReference>
<dbReference type="RefSeq" id="WP_092789363.1">
    <property type="nucleotide sequence ID" value="NZ_FNXF01000001.1"/>
</dbReference>
<evidence type="ECO:0000313" key="2">
    <source>
        <dbReference type="Proteomes" id="UP000199371"/>
    </source>
</evidence>
<gene>
    <name evidence="1" type="ORF">SAMN05660691_00255</name>
</gene>
<protein>
    <submittedName>
        <fullName evidence="1">Uncharacterized protein</fullName>
    </submittedName>
</protein>
<reference evidence="2" key="1">
    <citation type="submission" date="2016-10" db="EMBL/GenBank/DDBJ databases">
        <authorList>
            <person name="Varghese N."/>
            <person name="Submissions S."/>
        </authorList>
    </citation>
    <scope>NUCLEOTIDE SEQUENCE [LARGE SCALE GENOMIC DNA]</scope>
    <source>
        <strain evidence="2">DSM 17616</strain>
    </source>
</reference>
<dbReference type="AlphaFoldDB" id="A0A1H6J6X1"/>
<name>A0A1H6J6X1_9GAMM</name>
<evidence type="ECO:0000313" key="1">
    <source>
        <dbReference type="EMBL" id="SEH57449.1"/>
    </source>
</evidence>
<keyword evidence="2" id="KW-1185">Reference proteome</keyword>
<sequence length="122" mass="14385">MLIQSSLWQDFSRLSRQLKQGNIMPDDYHRLVSDYSCRCCQLATMLERQRSSLLQEWCLRYALFTLAEGAVNRHHTETQRQMCLDMLYMPLIALTRLYQRQPQGLAELAALHAKLKYCFACH</sequence>
<proteinExistence type="predicted"/>
<dbReference type="OrthoDB" id="5769065at2"/>
<dbReference type="Proteomes" id="UP000199371">
    <property type="component" value="Unassembled WGS sequence"/>
</dbReference>